<keyword evidence="2" id="KW-0472">Membrane</keyword>
<feature type="transmembrane region" description="Helical" evidence="2">
    <location>
        <begin position="85"/>
        <end position="105"/>
    </location>
</feature>
<accession>A0A6A6G6Y4</accession>
<dbReference type="OrthoDB" id="2550114at2759"/>
<feature type="region of interest" description="Disordered" evidence="1">
    <location>
        <begin position="147"/>
        <end position="171"/>
    </location>
</feature>
<dbReference type="Proteomes" id="UP000799538">
    <property type="component" value="Unassembled WGS sequence"/>
</dbReference>
<keyword evidence="2" id="KW-0812">Transmembrane</keyword>
<evidence type="ECO:0000313" key="3">
    <source>
        <dbReference type="EMBL" id="KAF2221394.1"/>
    </source>
</evidence>
<evidence type="ECO:0000313" key="4">
    <source>
        <dbReference type="Proteomes" id="UP000799538"/>
    </source>
</evidence>
<dbReference type="PANTHER" id="PTHR39605:SF1">
    <property type="entry name" value="MAJOR FACILITATOR SUPERFAMILY (MFS) PROFILE DOMAIN-CONTAINING PROTEIN"/>
    <property type="match status" value="1"/>
</dbReference>
<keyword evidence="2" id="KW-1133">Transmembrane helix</keyword>
<feature type="transmembrane region" description="Helical" evidence="2">
    <location>
        <begin position="12"/>
        <end position="34"/>
    </location>
</feature>
<dbReference type="EMBL" id="ML992510">
    <property type="protein sequence ID" value="KAF2221394.1"/>
    <property type="molecule type" value="Genomic_DNA"/>
</dbReference>
<dbReference type="AlphaFoldDB" id="A0A6A6G6Y4"/>
<sequence length="171" mass="18740">MDAIRLYNRAISSYLAIQAGLLLLAPSMVVWMLSPDPRTVTSLETFLARSFAFSLLLISFLNLLFSGELQAIFAESAQADVNSPYATPTIYATLLYNTASCVMLYTYSYSHALSSAWLTIGSAIHLILASSGMLLLMFGQGPGHISKRTGADKRTSGFPFKNVEADKRKQR</sequence>
<gene>
    <name evidence="3" type="ORF">BDZ85DRAFT_265297</name>
</gene>
<feature type="transmembrane region" description="Helical" evidence="2">
    <location>
        <begin position="117"/>
        <end position="138"/>
    </location>
</feature>
<proteinExistence type="predicted"/>
<evidence type="ECO:0000256" key="1">
    <source>
        <dbReference type="SAM" id="MobiDB-lite"/>
    </source>
</evidence>
<feature type="transmembrane region" description="Helical" evidence="2">
    <location>
        <begin position="46"/>
        <end position="65"/>
    </location>
</feature>
<keyword evidence="4" id="KW-1185">Reference proteome</keyword>
<protein>
    <submittedName>
        <fullName evidence="3">Uncharacterized protein</fullName>
    </submittedName>
</protein>
<dbReference type="PANTHER" id="PTHR39605">
    <property type="entry name" value="MAJOR FACILITATOR SUPERFAMILY (MFS) PROFILE DOMAIN-CONTAINING PROTEIN"/>
    <property type="match status" value="1"/>
</dbReference>
<organism evidence="3 4">
    <name type="scientific">Elsinoe ampelina</name>
    <dbReference type="NCBI Taxonomy" id="302913"/>
    <lineage>
        <taxon>Eukaryota</taxon>
        <taxon>Fungi</taxon>
        <taxon>Dikarya</taxon>
        <taxon>Ascomycota</taxon>
        <taxon>Pezizomycotina</taxon>
        <taxon>Dothideomycetes</taxon>
        <taxon>Dothideomycetidae</taxon>
        <taxon>Myriangiales</taxon>
        <taxon>Elsinoaceae</taxon>
        <taxon>Elsinoe</taxon>
    </lineage>
</organism>
<reference evidence="4" key="1">
    <citation type="journal article" date="2020" name="Stud. Mycol.">
        <title>101 Dothideomycetes genomes: A test case for predicting lifestyles and emergence of pathogens.</title>
        <authorList>
            <person name="Haridas S."/>
            <person name="Albert R."/>
            <person name="Binder M."/>
            <person name="Bloem J."/>
            <person name="LaButti K."/>
            <person name="Salamov A."/>
            <person name="Andreopoulos B."/>
            <person name="Baker S."/>
            <person name="Barry K."/>
            <person name="Bills G."/>
            <person name="Bluhm B."/>
            <person name="Cannon C."/>
            <person name="Castanera R."/>
            <person name="Culley D."/>
            <person name="Daum C."/>
            <person name="Ezra D."/>
            <person name="Gonzalez J."/>
            <person name="Henrissat B."/>
            <person name="Kuo A."/>
            <person name="Liang C."/>
            <person name="Lipzen A."/>
            <person name="Lutzoni F."/>
            <person name="Magnuson J."/>
            <person name="Mondo S."/>
            <person name="Nolan M."/>
            <person name="Ohm R."/>
            <person name="Pangilinan J."/>
            <person name="Park H.-J."/>
            <person name="Ramirez L."/>
            <person name="Alfaro M."/>
            <person name="Sun H."/>
            <person name="Tritt A."/>
            <person name="Yoshinaga Y."/>
            <person name="Zwiers L.-H."/>
            <person name="Turgeon B."/>
            <person name="Goodwin S."/>
            <person name="Spatafora J."/>
            <person name="Crous P."/>
            <person name="Grigoriev I."/>
        </authorList>
    </citation>
    <scope>NUCLEOTIDE SEQUENCE [LARGE SCALE GENOMIC DNA]</scope>
    <source>
        <strain evidence="4">CECT 20119</strain>
    </source>
</reference>
<name>A0A6A6G6Y4_9PEZI</name>
<evidence type="ECO:0000256" key="2">
    <source>
        <dbReference type="SAM" id="Phobius"/>
    </source>
</evidence>